<evidence type="ECO:0000313" key="3">
    <source>
        <dbReference type="Proteomes" id="UP000218387"/>
    </source>
</evidence>
<dbReference type="Proteomes" id="UP000218387">
    <property type="component" value="Chromosome"/>
</dbReference>
<evidence type="ECO:0000313" key="2">
    <source>
        <dbReference type="EMBL" id="QCT70831.1"/>
    </source>
</evidence>
<protein>
    <submittedName>
        <fullName evidence="2">Capsid protein</fullName>
    </submittedName>
</protein>
<keyword evidence="3" id="KW-1185">Reference proteome</keyword>
<dbReference type="RefSeq" id="WP_096919587.1">
    <property type="nucleotide sequence ID" value="NZ_CP029487.1"/>
</dbReference>
<gene>
    <name evidence="2" type="ORF">CPZ25_005640</name>
</gene>
<dbReference type="KEGG" id="emt:CPZ25_005640"/>
<proteinExistence type="predicted"/>
<dbReference type="AlphaFoldDB" id="A0A4P9C7W4"/>
<accession>A0A4P9C7W4</accession>
<sequence length="132" mass="15412">MSKSNVKIRLKMDREHKILARLKINPGGPAQKFLLNEARRRSDPYTPMDTGSLKNSSRILPARQSLLYPRVKARYLWYGKVMVGPPPKKVTKKNLKFAGAPMRGPFWVNRMWADNKDQILRSLARYTRFKKK</sequence>
<name>A0A4P9C7W4_EUBML</name>
<dbReference type="EMBL" id="CP029487">
    <property type="protein sequence ID" value="QCT70831.1"/>
    <property type="molecule type" value="Genomic_DNA"/>
</dbReference>
<reference evidence="2 3" key="1">
    <citation type="submission" date="2018-05" db="EMBL/GenBank/DDBJ databases">
        <title>Genome comparison of Eubacterium sp.</title>
        <authorList>
            <person name="Feng Y."/>
            <person name="Sanchez-Andrea I."/>
            <person name="Stams A.J.M."/>
            <person name="De Vos W.M."/>
        </authorList>
    </citation>
    <scope>NUCLEOTIDE SEQUENCE [LARGE SCALE GENOMIC DNA]</scope>
    <source>
        <strain evidence="2 3">YI</strain>
    </source>
</reference>
<evidence type="ECO:0000256" key="1">
    <source>
        <dbReference type="SAM" id="MobiDB-lite"/>
    </source>
</evidence>
<feature type="region of interest" description="Disordered" evidence="1">
    <location>
        <begin position="35"/>
        <end position="54"/>
    </location>
</feature>
<organism evidence="2 3">
    <name type="scientific">Eubacterium maltosivorans</name>
    <dbReference type="NCBI Taxonomy" id="2041044"/>
    <lineage>
        <taxon>Bacteria</taxon>
        <taxon>Bacillati</taxon>
        <taxon>Bacillota</taxon>
        <taxon>Clostridia</taxon>
        <taxon>Eubacteriales</taxon>
        <taxon>Eubacteriaceae</taxon>
        <taxon>Eubacterium</taxon>
    </lineage>
</organism>